<reference evidence="6" key="1">
    <citation type="journal article" date="2020" name="Stud. Mycol.">
        <title>101 Dothideomycetes genomes: a test case for predicting lifestyles and emergence of pathogens.</title>
        <authorList>
            <person name="Haridas S."/>
            <person name="Albert R."/>
            <person name="Binder M."/>
            <person name="Bloem J."/>
            <person name="Labutti K."/>
            <person name="Salamov A."/>
            <person name="Andreopoulos B."/>
            <person name="Baker S."/>
            <person name="Barry K."/>
            <person name="Bills G."/>
            <person name="Bluhm B."/>
            <person name="Cannon C."/>
            <person name="Castanera R."/>
            <person name="Culley D."/>
            <person name="Daum C."/>
            <person name="Ezra D."/>
            <person name="Gonzalez J."/>
            <person name="Henrissat B."/>
            <person name="Kuo A."/>
            <person name="Liang C."/>
            <person name="Lipzen A."/>
            <person name="Lutzoni F."/>
            <person name="Magnuson J."/>
            <person name="Mondo S."/>
            <person name="Nolan M."/>
            <person name="Ohm R."/>
            <person name="Pangilinan J."/>
            <person name="Park H.-J."/>
            <person name="Ramirez L."/>
            <person name="Alfaro M."/>
            <person name="Sun H."/>
            <person name="Tritt A."/>
            <person name="Yoshinaga Y."/>
            <person name="Zwiers L.-H."/>
            <person name="Turgeon B."/>
            <person name="Goodwin S."/>
            <person name="Spatafora J."/>
            <person name="Crous P."/>
            <person name="Grigoriev I."/>
        </authorList>
    </citation>
    <scope>NUCLEOTIDE SEQUENCE</scope>
    <source>
        <strain evidence="6">ATCC 36951</strain>
    </source>
</reference>
<comment type="cofactor">
    <cofactor evidence="5">
        <name>Fe(2+)</name>
        <dbReference type="ChEBI" id="CHEBI:29033"/>
    </cofactor>
    <text evidence="5">Binds 1 Fe(2+) ion per subunit.</text>
</comment>
<dbReference type="PANTHER" id="PTHR10543">
    <property type="entry name" value="BETA-CAROTENE DIOXYGENASE"/>
    <property type="match status" value="1"/>
</dbReference>
<evidence type="ECO:0000313" key="7">
    <source>
        <dbReference type="Proteomes" id="UP000799537"/>
    </source>
</evidence>
<protein>
    <recommendedName>
        <fullName evidence="8">Carotenoid oxygenase</fullName>
    </recommendedName>
</protein>
<feature type="binding site" evidence="5">
    <location>
        <position position="356"/>
    </location>
    <ligand>
        <name>Fe cation</name>
        <dbReference type="ChEBI" id="CHEBI:24875"/>
        <note>catalytic</note>
    </ligand>
</feature>
<feature type="binding site" evidence="5">
    <location>
        <position position="281"/>
    </location>
    <ligand>
        <name>Fe cation</name>
        <dbReference type="ChEBI" id="CHEBI:24875"/>
        <note>catalytic</note>
    </ligand>
</feature>
<dbReference type="PANTHER" id="PTHR10543:SF24">
    <property type="entry name" value="CAROTENOID ISOMEROOXYGENASE"/>
    <property type="match status" value="1"/>
</dbReference>
<keyword evidence="4 5" id="KW-0408">Iron</keyword>
<dbReference type="GO" id="GO:0016121">
    <property type="term" value="P:carotene catabolic process"/>
    <property type="evidence" value="ECO:0007669"/>
    <property type="project" value="TreeGrafter"/>
</dbReference>
<evidence type="ECO:0000256" key="1">
    <source>
        <dbReference type="ARBA" id="ARBA00006787"/>
    </source>
</evidence>
<dbReference type="OrthoDB" id="407010at2759"/>
<organism evidence="6 7">
    <name type="scientific">Zasmidium cellare ATCC 36951</name>
    <dbReference type="NCBI Taxonomy" id="1080233"/>
    <lineage>
        <taxon>Eukaryota</taxon>
        <taxon>Fungi</taxon>
        <taxon>Dikarya</taxon>
        <taxon>Ascomycota</taxon>
        <taxon>Pezizomycotina</taxon>
        <taxon>Dothideomycetes</taxon>
        <taxon>Dothideomycetidae</taxon>
        <taxon>Mycosphaerellales</taxon>
        <taxon>Mycosphaerellaceae</taxon>
        <taxon>Zasmidium</taxon>
    </lineage>
</organism>
<evidence type="ECO:0008006" key="8">
    <source>
        <dbReference type="Google" id="ProtNLM"/>
    </source>
</evidence>
<dbReference type="GO" id="GO:0010436">
    <property type="term" value="F:carotenoid dioxygenase activity"/>
    <property type="evidence" value="ECO:0007669"/>
    <property type="project" value="TreeGrafter"/>
</dbReference>
<dbReference type="Proteomes" id="UP000799537">
    <property type="component" value="Unassembled WGS sequence"/>
</dbReference>
<dbReference type="InterPro" id="IPR004294">
    <property type="entry name" value="Carotenoid_Oase"/>
</dbReference>
<comment type="similarity">
    <text evidence="1">Belongs to the carotenoid oxygenase family.</text>
</comment>
<dbReference type="Pfam" id="PF03055">
    <property type="entry name" value="RPE65"/>
    <property type="match status" value="1"/>
</dbReference>
<proteinExistence type="inferred from homology"/>
<keyword evidence="2 5" id="KW-0479">Metal-binding</keyword>
<gene>
    <name evidence="6" type="ORF">M409DRAFT_67184</name>
</gene>
<evidence type="ECO:0000256" key="2">
    <source>
        <dbReference type="ARBA" id="ARBA00022723"/>
    </source>
</evidence>
<name>A0A6A6CDP7_ZASCE</name>
<dbReference type="AlphaFoldDB" id="A0A6A6CDP7"/>
<dbReference type="GeneID" id="54570566"/>
<keyword evidence="3" id="KW-0560">Oxidoreductase</keyword>
<evidence type="ECO:0000256" key="5">
    <source>
        <dbReference type="PIRSR" id="PIRSR604294-1"/>
    </source>
</evidence>
<dbReference type="RefSeq" id="XP_033666203.1">
    <property type="nucleotide sequence ID" value="XM_033817294.1"/>
</dbReference>
<feature type="binding site" evidence="5">
    <location>
        <position position="228"/>
    </location>
    <ligand>
        <name>Fe cation</name>
        <dbReference type="ChEBI" id="CHEBI:24875"/>
        <note>catalytic</note>
    </ligand>
</feature>
<sequence length="573" mass="63836">MTKTNVKNLHSEVPNEEAIDSENHYKGWPNAAGFDVRGDTRTKIELPISGHFPNYVAGSLYRTGPGQSKVPLANKGQDFVISHWFDGFTTIHKFDLAPGDKGRCSRATYSSYNQTDELIENVRKTGKIDDITFAQKRDPCDSLYKKLKTVFRPSSSPPGAHKENIGVDFRETLPTEADKTDHNGRRLLTVVSDATVAKQFDADTLEPLGVTDQHHIHKDLTGPLSAAHASHDPETGDIFNYNLAFGPKSSTYRIFCASPTTGEVEVLATLSGYDIRGAYIHSLLLTDSFVILCIWPAYFRHHGASLLWERNMLDAIQPWSKHPEDPANRATWLVVDGRQGRGLVGKFQSPPFFCFHTVNAWEQPSIGDPTSVDLVCELFQFDNTDIMHQLYLKNLVSNAPGAHNLPMERSFEHAGLARYKLKYVPLSGKVKLPEFPSQFPKAENIMYIPSPQSGDLPRINPSYSLKPHRYVWAVCDRGKSSFVDGIVKTDTHMQTCTYWEKEKHTPGEPIFIPNPDGNTEDDGVILCVVLNGETGNCYLLCLDAQNMTEMGHVEFGAAIGFGFHGKHVAASRT</sequence>
<feature type="binding site" evidence="5">
    <location>
        <position position="564"/>
    </location>
    <ligand>
        <name>Fe cation</name>
        <dbReference type="ChEBI" id="CHEBI:24875"/>
        <note>catalytic</note>
    </ligand>
</feature>
<evidence type="ECO:0000313" key="6">
    <source>
        <dbReference type="EMBL" id="KAF2165314.1"/>
    </source>
</evidence>
<keyword evidence="7" id="KW-1185">Reference proteome</keyword>
<dbReference type="EMBL" id="ML993600">
    <property type="protein sequence ID" value="KAF2165314.1"/>
    <property type="molecule type" value="Genomic_DNA"/>
</dbReference>
<dbReference type="GO" id="GO:0046872">
    <property type="term" value="F:metal ion binding"/>
    <property type="evidence" value="ECO:0007669"/>
    <property type="project" value="UniProtKB-KW"/>
</dbReference>
<evidence type="ECO:0000256" key="3">
    <source>
        <dbReference type="ARBA" id="ARBA00023002"/>
    </source>
</evidence>
<accession>A0A6A6CDP7</accession>
<evidence type="ECO:0000256" key="4">
    <source>
        <dbReference type="ARBA" id="ARBA00023004"/>
    </source>
</evidence>